<dbReference type="AlphaFoldDB" id="A0A1J5Q7B4"/>
<proteinExistence type="predicted"/>
<accession>A0A1J5Q7B4</accession>
<feature type="compositionally biased region" description="Gly residues" evidence="1">
    <location>
        <begin position="78"/>
        <end position="88"/>
    </location>
</feature>
<feature type="compositionally biased region" description="Pro residues" evidence="1">
    <location>
        <begin position="95"/>
        <end position="110"/>
    </location>
</feature>
<evidence type="ECO:0000313" key="2">
    <source>
        <dbReference type="EMBL" id="OIQ75895.1"/>
    </source>
</evidence>
<evidence type="ECO:0000256" key="1">
    <source>
        <dbReference type="SAM" id="MobiDB-lite"/>
    </source>
</evidence>
<name>A0A1J5Q7B4_9ZZZZ</name>
<comment type="caution">
    <text evidence="2">The sequence shown here is derived from an EMBL/GenBank/DDBJ whole genome shotgun (WGS) entry which is preliminary data.</text>
</comment>
<sequence>MNYEEFHRHVRKAGLTLKEFAALICMNRVSLSNLKKKEEVPSHLGVIAALLGEMRDKSIDFHGVLSRIDIAPKRPRGAGRGGSFGGSKQGRLFPSPKPPPQPPTGRPEEK</sequence>
<protein>
    <recommendedName>
        <fullName evidence="3">DNA-binding protein</fullName>
    </recommendedName>
</protein>
<reference evidence="2" key="1">
    <citation type="submission" date="2016-10" db="EMBL/GenBank/DDBJ databases">
        <title>Sequence of Gallionella enrichment culture.</title>
        <authorList>
            <person name="Poehlein A."/>
            <person name="Muehling M."/>
            <person name="Daniel R."/>
        </authorList>
    </citation>
    <scope>NUCLEOTIDE SEQUENCE</scope>
</reference>
<gene>
    <name evidence="2" type="ORF">GALL_424290</name>
</gene>
<organism evidence="2">
    <name type="scientific">mine drainage metagenome</name>
    <dbReference type="NCBI Taxonomy" id="410659"/>
    <lineage>
        <taxon>unclassified sequences</taxon>
        <taxon>metagenomes</taxon>
        <taxon>ecological metagenomes</taxon>
    </lineage>
</organism>
<dbReference type="EMBL" id="MLJW01002023">
    <property type="protein sequence ID" value="OIQ75895.1"/>
    <property type="molecule type" value="Genomic_DNA"/>
</dbReference>
<feature type="region of interest" description="Disordered" evidence="1">
    <location>
        <begin position="71"/>
        <end position="110"/>
    </location>
</feature>
<evidence type="ECO:0008006" key="3">
    <source>
        <dbReference type="Google" id="ProtNLM"/>
    </source>
</evidence>